<evidence type="ECO:0000313" key="1">
    <source>
        <dbReference type="EMBL" id="CAB3753579.1"/>
    </source>
</evidence>
<dbReference type="RefSeq" id="WP_085040865.1">
    <property type="nucleotide sequence ID" value="NZ_CADIKG010000003.1"/>
</dbReference>
<reference evidence="2 3" key="1">
    <citation type="submission" date="2017-04" db="EMBL/GenBank/DDBJ databases">
        <title>Burkholderia puraquae sp. nov., a novel Burkholderia cepacia complex species from hospital setting samples.</title>
        <authorList>
            <person name="Martina P."/>
            <person name="Leguizamon M."/>
            <person name="Prieto C."/>
            <person name="Sousa S."/>
            <person name="Montanaro P."/>
            <person name="Draghi W."/>
            <person name="Staembler M."/>
            <person name="Bettiol M."/>
            <person name="Figoli C."/>
            <person name="Palau J."/>
            <person name="Alvarez F."/>
            <person name="Benetti S."/>
            <person name="Anchat E."/>
            <person name="Vescina C."/>
            <person name="Ferreras J."/>
            <person name="Lasch P."/>
            <person name="Lagares A."/>
            <person name="Zorreguieta A."/>
            <person name="Yantorno O."/>
            <person name="Bosch A."/>
        </authorList>
    </citation>
    <scope>NUCLEOTIDE SEQUENCE [LARGE SCALE GENOMIC DNA]</scope>
    <source>
        <strain evidence="2 3">CAMPA 1040</strain>
    </source>
</reference>
<evidence type="ECO:0000313" key="3">
    <source>
        <dbReference type="Proteomes" id="UP000193146"/>
    </source>
</evidence>
<gene>
    <name evidence="2" type="ORF">B7G54_21225</name>
    <name evidence="1" type="ORF">LMG29660_02128</name>
</gene>
<dbReference type="AlphaFoldDB" id="A0A1X1PDN7"/>
<proteinExistence type="predicted"/>
<accession>A0A1X1PDN7</accession>
<dbReference type="OrthoDB" id="9029547at2"/>
<sequence length="83" mass="9173">MTYRFQVASDVLRDGLGIELTDADGNVLAEVFRCDADNSLTVSLFQEGLPFPQVEKLVLMARESLGSFDDGTPLPIRVERNRG</sequence>
<name>A0A1X1PDN7_9BURK</name>
<evidence type="ECO:0000313" key="4">
    <source>
        <dbReference type="Proteomes" id="UP000494135"/>
    </source>
</evidence>
<reference evidence="1 4" key="2">
    <citation type="submission" date="2020-04" db="EMBL/GenBank/DDBJ databases">
        <authorList>
            <person name="De Canck E."/>
        </authorList>
    </citation>
    <scope>NUCLEOTIDE SEQUENCE [LARGE SCALE GENOMIC DNA]</scope>
    <source>
        <strain evidence="1 4">LMG 29660</strain>
    </source>
</reference>
<dbReference type="Proteomes" id="UP000193146">
    <property type="component" value="Unassembled WGS sequence"/>
</dbReference>
<organism evidence="2 3">
    <name type="scientific">Burkholderia puraquae</name>
    <dbReference type="NCBI Taxonomy" id="1904757"/>
    <lineage>
        <taxon>Bacteria</taxon>
        <taxon>Pseudomonadati</taxon>
        <taxon>Pseudomonadota</taxon>
        <taxon>Betaproteobacteria</taxon>
        <taxon>Burkholderiales</taxon>
        <taxon>Burkholderiaceae</taxon>
        <taxon>Burkholderia</taxon>
        <taxon>Burkholderia cepacia complex</taxon>
    </lineage>
</organism>
<dbReference type="EMBL" id="NBYX01000011">
    <property type="protein sequence ID" value="ORT83964.1"/>
    <property type="molecule type" value="Genomic_DNA"/>
</dbReference>
<evidence type="ECO:0000313" key="2">
    <source>
        <dbReference type="EMBL" id="ORT83964.1"/>
    </source>
</evidence>
<dbReference type="EMBL" id="CADIKG010000003">
    <property type="protein sequence ID" value="CAB3753579.1"/>
    <property type="molecule type" value="Genomic_DNA"/>
</dbReference>
<protein>
    <submittedName>
        <fullName evidence="2">Uncharacterized protein</fullName>
    </submittedName>
</protein>
<keyword evidence="3" id="KW-1185">Reference proteome</keyword>
<dbReference type="Proteomes" id="UP000494135">
    <property type="component" value="Unassembled WGS sequence"/>
</dbReference>